<sequence length="474" mass="52709">MRSKDQDAIFIRYIGTFGSRSKAIERYEDDIRLRQRDAGVLAAFLHALNTMMPDVLETMRIFVLPTATLHSVSVHGGVSKSLVDERERLLIALFGMSTLLNRQVGGFLPTYEPHAEDAELFATLNTRVLTSGLTQLQAPPSDIKKELSDLMDDIFKYLDDSLGAKKKSKVVLASHLPQLAKRSRAKPAPGLKQLLLTQATPSLINSHVLLAVIGKDITLEDYLKPRPFLKEEGSRAGHLLFYLIKTLQQWELGFDKAHTSSISNVADLLPLYDLIPLPHKDRCEVDKALINFFDRYLRIIKTLVVISCSRLTSSVLEAKLMHTGGLPVDNFLESVGVPRICNFMDPNVYLELGPDVQERDPQYGNIVIPTMDPGRDKYGSQPESQRRIMLLTLMGSANRGARRESSAQCAAKRGGRSSERPRPEKVAEHGARPSGTVAVLRSAEGFSAFRPVSAEVRREEKLREYNIGGGGGFF</sequence>
<reference evidence="2" key="1">
    <citation type="submission" date="2016-04" db="EMBL/GenBank/DDBJ databases">
        <authorList>
            <person name="Nguyen H.D."/>
            <person name="Samba Siva P."/>
            <person name="Cullis J."/>
            <person name="Levesque C.A."/>
            <person name="Hambleton S."/>
        </authorList>
    </citation>
    <scope>NUCLEOTIDE SEQUENCE</scope>
    <source>
        <strain evidence="2">DAOMC 236422</strain>
    </source>
</reference>
<reference evidence="2" key="2">
    <citation type="journal article" date="2019" name="IMA Fungus">
        <title>Genome sequencing and comparison of five Tilletia species to identify candidate genes for the detection of regulated species infecting wheat.</title>
        <authorList>
            <person name="Nguyen H.D.T."/>
            <person name="Sultana T."/>
            <person name="Kesanakurti P."/>
            <person name="Hambleton S."/>
        </authorList>
    </citation>
    <scope>NUCLEOTIDE SEQUENCE</scope>
    <source>
        <strain evidence="2">DAOMC 236422</strain>
    </source>
</reference>
<keyword evidence="3" id="KW-1185">Reference proteome</keyword>
<feature type="region of interest" description="Disordered" evidence="1">
    <location>
        <begin position="397"/>
        <end position="435"/>
    </location>
</feature>
<gene>
    <name evidence="2" type="ORF">A4X09_0g6567</name>
</gene>
<evidence type="ECO:0000313" key="2">
    <source>
        <dbReference type="EMBL" id="KAE8265663.1"/>
    </source>
</evidence>
<accession>A0A8X7T234</accession>
<feature type="compositionally biased region" description="Basic and acidic residues" evidence="1">
    <location>
        <begin position="416"/>
        <end position="431"/>
    </location>
</feature>
<evidence type="ECO:0000313" key="3">
    <source>
        <dbReference type="Proteomes" id="UP000078113"/>
    </source>
</evidence>
<name>A0A8X7T234_9BASI</name>
<evidence type="ECO:0000256" key="1">
    <source>
        <dbReference type="SAM" id="MobiDB-lite"/>
    </source>
</evidence>
<comment type="caution">
    <text evidence="2">The sequence shown here is derived from an EMBL/GenBank/DDBJ whole genome shotgun (WGS) entry which is preliminary data.</text>
</comment>
<dbReference type="AlphaFoldDB" id="A0A8X7T234"/>
<organism evidence="2 3">
    <name type="scientific">Tilletia walkeri</name>
    <dbReference type="NCBI Taxonomy" id="117179"/>
    <lineage>
        <taxon>Eukaryota</taxon>
        <taxon>Fungi</taxon>
        <taxon>Dikarya</taxon>
        <taxon>Basidiomycota</taxon>
        <taxon>Ustilaginomycotina</taxon>
        <taxon>Exobasidiomycetes</taxon>
        <taxon>Tilletiales</taxon>
        <taxon>Tilletiaceae</taxon>
        <taxon>Tilletia</taxon>
    </lineage>
</organism>
<dbReference type="Proteomes" id="UP000078113">
    <property type="component" value="Unassembled WGS sequence"/>
</dbReference>
<proteinExistence type="predicted"/>
<dbReference type="EMBL" id="LWDG02000435">
    <property type="protein sequence ID" value="KAE8265663.1"/>
    <property type="molecule type" value="Genomic_DNA"/>
</dbReference>
<protein>
    <submittedName>
        <fullName evidence="2">Uncharacterized protein</fullName>
    </submittedName>
</protein>